<accession>A0A3M2M108</accession>
<name>A0A3M2M108_9ACTN</name>
<dbReference type="PANTHER" id="PTHR43861">
    <property type="entry name" value="TRANS-ACONITATE 2-METHYLTRANSFERASE-RELATED"/>
    <property type="match status" value="1"/>
</dbReference>
<dbReference type="SUPFAM" id="SSF53335">
    <property type="entry name" value="S-adenosyl-L-methionine-dependent methyltransferases"/>
    <property type="match status" value="1"/>
</dbReference>
<dbReference type="PANTHER" id="PTHR43861:SF5">
    <property type="entry name" value="BLL5978 PROTEIN"/>
    <property type="match status" value="1"/>
</dbReference>
<dbReference type="InterPro" id="IPR038576">
    <property type="entry name" value="Methyltransf_Zn-bd_dom_put_sf"/>
</dbReference>
<dbReference type="EMBL" id="RFFG01000050">
    <property type="protein sequence ID" value="RMI40758.1"/>
    <property type="molecule type" value="Genomic_DNA"/>
</dbReference>
<dbReference type="Pfam" id="PF08421">
    <property type="entry name" value="Methyltransf_13"/>
    <property type="match status" value="1"/>
</dbReference>
<keyword evidence="3" id="KW-0489">Methyltransferase</keyword>
<feature type="domain" description="C-methyltransferase" evidence="2">
    <location>
        <begin position="244"/>
        <end position="401"/>
    </location>
</feature>
<dbReference type="AlphaFoldDB" id="A0A3M2M108"/>
<dbReference type="Proteomes" id="UP000282674">
    <property type="component" value="Unassembled WGS sequence"/>
</dbReference>
<gene>
    <name evidence="3" type="ORF">EBO15_25445</name>
</gene>
<dbReference type="InterPro" id="IPR029063">
    <property type="entry name" value="SAM-dependent_MTases_sf"/>
</dbReference>
<dbReference type="Pfam" id="PF08484">
    <property type="entry name" value="Methyltransf_14"/>
    <property type="match status" value="1"/>
</dbReference>
<dbReference type="Pfam" id="PF13489">
    <property type="entry name" value="Methyltransf_23"/>
    <property type="match status" value="1"/>
</dbReference>
<dbReference type="OrthoDB" id="9815644at2"/>
<dbReference type="Gene3D" id="3.40.50.150">
    <property type="entry name" value="Vaccinia Virus protein VP39"/>
    <property type="match status" value="1"/>
</dbReference>
<evidence type="ECO:0000313" key="4">
    <source>
        <dbReference type="Proteomes" id="UP000282674"/>
    </source>
</evidence>
<dbReference type="InterPro" id="IPR013630">
    <property type="entry name" value="Methyltransf_Zn-bd_dom_put"/>
</dbReference>
<evidence type="ECO:0000313" key="3">
    <source>
        <dbReference type="EMBL" id="RMI40758.1"/>
    </source>
</evidence>
<dbReference type="GO" id="GO:0008168">
    <property type="term" value="F:methyltransferase activity"/>
    <property type="evidence" value="ECO:0007669"/>
    <property type="project" value="UniProtKB-KW"/>
</dbReference>
<protein>
    <submittedName>
        <fullName evidence="3">Class I SAM-dependent methyltransferase</fullName>
    </submittedName>
</protein>
<comment type="caution">
    <text evidence="3">The sequence shown here is derived from an EMBL/GenBank/DDBJ whole genome shotgun (WGS) entry which is preliminary data.</text>
</comment>
<sequence>MYGKCRVCGGAVREFIDLGRQPSANAFLLPDEVDGEFLFRLAAGSCEKCSMVQLLEEVPQTVRYHEGYRYRASGSAGHRRHFEENARRFLRDELTGRDAFIVEIGCNDGVMLATVADAGVRHLGVEPSANVAEEARAKGVEVREDFFDETTAAEIRDEHGPARVVFGANTICHIAHIDSVLRGVDALLGPGGIFVFEEPYLGTVLEQGAFDQIYDEHVFYFSVTSVREMAARFGFDLVDAERIPLHGGEIRYTLARTGERPVAASVGRMVAEERTRGLSSPDALARFGDNVRRVRDDLVTLLQGLRDDGRRVVGYGAPGKATTVTNLCGIGTDLVPFVCDSTPDKQGRLVPGSHLPVRPPEEFARPYPDYALLFAWNHAEEIMAKEEEFRRAGGRWIRYVPTVTVT</sequence>
<proteinExistence type="predicted"/>
<dbReference type="Gene3D" id="3.40.50.720">
    <property type="entry name" value="NAD(P)-binding Rossmann-like Domain"/>
    <property type="match status" value="1"/>
</dbReference>
<dbReference type="Gene3D" id="6.10.250.3100">
    <property type="match status" value="1"/>
</dbReference>
<dbReference type="Gene3D" id="6.20.50.110">
    <property type="entry name" value="Methyltransferase, zinc-binding domain"/>
    <property type="match status" value="1"/>
</dbReference>
<keyword evidence="4" id="KW-1185">Reference proteome</keyword>
<dbReference type="CDD" id="cd02440">
    <property type="entry name" value="AdoMet_MTases"/>
    <property type="match status" value="1"/>
</dbReference>
<evidence type="ECO:0000259" key="2">
    <source>
        <dbReference type="Pfam" id="PF08484"/>
    </source>
</evidence>
<keyword evidence="3" id="KW-0808">Transferase</keyword>
<dbReference type="GO" id="GO:0032259">
    <property type="term" value="P:methylation"/>
    <property type="evidence" value="ECO:0007669"/>
    <property type="project" value="UniProtKB-KW"/>
</dbReference>
<organism evidence="3 4">
    <name type="scientific">Actinomadura harenae</name>
    <dbReference type="NCBI Taxonomy" id="2483351"/>
    <lineage>
        <taxon>Bacteria</taxon>
        <taxon>Bacillati</taxon>
        <taxon>Actinomycetota</taxon>
        <taxon>Actinomycetes</taxon>
        <taxon>Streptosporangiales</taxon>
        <taxon>Thermomonosporaceae</taxon>
        <taxon>Actinomadura</taxon>
    </lineage>
</organism>
<dbReference type="InterPro" id="IPR013691">
    <property type="entry name" value="MeTrfase_14"/>
</dbReference>
<reference evidence="3 4" key="1">
    <citation type="submission" date="2018-10" db="EMBL/GenBank/DDBJ databases">
        <title>Isolation from soil.</title>
        <authorList>
            <person name="Hu J."/>
        </authorList>
    </citation>
    <scope>NUCLEOTIDE SEQUENCE [LARGE SCALE GENOMIC DNA]</scope>
    <source>
        <strain evidence="3 4">NEAU-Ht49</strain>
    </source>
</reference>
<feature type="domain" description="Methyltransferase putative zinc binding" evidence="1">
    <location>
        <begin position="5"/>
        <end position="61"/>
    </location>
</feature>
<evidence type="ECO:0000259" key="1">
    <source>
        <dbReference type="Pfam" id="PF08421"/>
    </source>
</evidence>